<protein>
    <submittedName>
        <fullName evidence="1">Uncharacterized protein</fullName>
    </submittedName>
</protein>
<proteinExistence type="predicted"/>
<dbReference type="STRING" id="314271.RB2654_17281"/>
<organism evidence="1 2">
    <name type="scientific">Maritimibacter alkaliphilus HTCC2654</name>
    <dbReference type="NCBI Taxonomy" id="314271"/>
    <lineage>
        <taxon>Bacteria</taxon>
        <taxon>Pseudomonadati</taxon>
        <taxon>Pseudomonadota</taxon>
        <taxon>Alphaproteobacteria</taxon>
        <taxon>Rhodobacterales</taxon>
        <taxon>Roseobacteraceae</taxon>
        <taxon>Maritimibacter</taxon>
    </lineage>
</organism>
<name>A3VBW1_9RHOB</name>
<dbReference type="Proteomes" id="UP000002931">
    <property type="component" value="Unassembled WGS sequence"/>
</dbReference>
<keyword evidence="2" id="KW-1185">Reference proteome</keyword>
<accession>A3VBW1</accession>
<dbReference type="AlphaFoldDB" id="A3VBW1"/>
<evidence type="ECO:0000313" key="2">
    <source>
        <dbReference type="Proteomes" id="UP000002931"/>
    </source>
</evidence>
<dbReference type="HOGENOM" id="CLU_1487353_0_0_5"/>
<dbReference type="RefSeq" id="WP_008333890.1">
    <property type="nucleotide sequence ID" value="NZ_CH902578.1"/>
</dbReference>
<comment type="caution">
    <text evidence="1">The sequence shown here is derived from an EMBL/GenBank/DDBJ whole genome shotgun (WGS) entry which is preliminary data.</text>
</comment>
<dbReference type="EMBL" id="AAMT01000002">
    <property type="protein sequence ID" value="EAQ14444.1"/>
    <property type="molecule type" value="Genomic_DNA"/>
</dbReference>
<evidence type="ECO:0000313" key="1">
    <source>
        <dbReference type="EMBL" id="EAQ14444.1"/>
    </source>
</evidence>
<gene>
    <name evidence="1" type="ORF">RB2654_17281</name>
</gene>
<sequence length="181" mass="19168">MKFLKEGLGFVGGLLAAGVAGFALFDRATDTTVSTIDDLVASLDSIATSISDQGIAPQNDEQLEKAISALGGVSQALAESADNSGESGSYLRVFSGVFDLPPNSAVDLDAPDGDFASLGFHRFKSGSETWAGVYFNGEEHNLLPGELLRFPQETETCQVMYVGPTDAEATAARFRFRCRDS</sequence>
<reference evidence="1 2" key="1">
    <citation type="journal article" date="2010" name="J. Bacteriol.">
        <title>Genome sequences of Pelagibaca bermudensis HTCC2601T and Maritimibacter alkaliphilus HTCC2654T, the type strains of two marine Roseobacter genera.</title>
        <authorList>
            <person name="Thrash J.C."/>
            <person name="Cho J.C."/>
            <person name="Ferriera S."/>
            <person name="Johnson J."/>
            <person name="Vergin K.L."/>
            <person name="Giovannoni S.J."/>
        </authorList>
    </citation>
    <scope>NUCLEOTIDE SEQUENCE [LARGE SCALE GENOMIC DNA]</scope>
    <source>
        <strain evidence="1 2">HTCC2654</strain>
    </source>
</reference>